<accession>J3P557</accession>
<dbReference type="RefSeq" id="XP_009224749.1">
    <property type="nucleotide sequence ID" value="XM_009226485.1"/>
</dbReference>
<feature type="region of interest" description="Disordered" evidence="1">
    <location>
        <begin position="48"/>
        <end position="81"/>
    </location>
</feature>
<proteinExistence type="predicted"/>
<evidence type="ECO:0000313" key="4">
    <source>
        <dbReference type="Proteomes" id="UP000006039"/>
    </source>
</evidence>
<reference evidence="2" key="2">
    <citation type="submission" date="2010-07" db="EMBL/GenBank/DDBJ databases">
        <authorList>
            <consortium name="The Broad Institute Genome Sequencing Platform"/>
            <consortium name="Broad Institute Genome Sequencing Center for Infectious Disease"/>
            <person name="Ma L.-J."/>
            <person name="Dead R."/>
            <person name="Young S."/>
            <person name="Zeng Q."/>
            <person name="Koehrsen M."/>
            <person name="Alvarado L."/>
            <person name="Berlin A."/>
            <person name="Chapman S.B."/>
            <person name="Chen Z."/>
            <person name="Freedman E."/>
            <person name="Gellesch M."/>
            <person name="Goldberg J."/>
            <person name="Griggs A."/>
            <person name="Gujja S."/>
            <person name="Heilman E.R."/>
            <person name="Heiman D."/>
            <person name="Hepburn T."/>
            <person name="Howarth C."/>
            <person name="Jen D."/>
            <person name="Larson L."/>
            <person name="Mehta T."/>
            <person name="Neiman D."/>
            <person name="Pearson M."/>
            <person name="Roberts A."/>
            <person name="Saif S."/>
            <person name="Shea T."/>
            <person name="Shenoy N."/>
            <person name="Sisk P."/>
            <person name="Stolte C."/>
            <person name="Sykes S."/>
            <person name="Walk T."/>
            <person name="White J."/>
            <person name="Yandava C."/>
            <person name="Haas B."/>
            <person name="Nusbaum C."/>
            <person name="Birren B."/>
        </authorList>
    </citation>
    <scope>NUCLEOTIDE SEQUENCE</scope>
    <source>
        <strain evidence="2">R3-111a-1</strain>
    </source>
</reference>
<reference evidence="2" key="3">
    <citation type="submission" date="2010-09" db="EMBL/GenBank/DDBJ databases">
        <title>Annotation of Gaeumannomyces graminis var. tritici R3-111a-1.</title>
        <authorList>
            <consortium name="The Broad Institute Genome Sequencing Platform"/>
            <person name="Ma L.-J."/>
            <person name="Dead R."/>
            <person name="Young S.K."/>
            <person name="Zeng Q."/>
            <person name="Gargeya S."/>
            <person name="Fitzgerald M."/>
            <person name="Haas B."/>
            <person name="Abouelleil A."/>
            <person name="Alvarado L."/>
            <person name="Arachchi H.M."/>
            <person name="Berlin A."/>
            <person name="Brown A."/>
            <person name="Chapman S.B."/>
            <person name="Chen Z."/>
            <person name="Dunbar C."/>
            <person name="Freedman E."/>
            <person name="Gearin G."/>
            <person name="Gellesch M."/>
            <person name="Goldberg J."/>
            <person name="Griggs A."/>
            <person name="Gujja S."/>
            <person name="Heiman D."/>
            <person name="Howarth C."/>
            <person name="Larson L."/>
            <person name="Lui A."/>
            <person name="MacDonald P.J.P."/>
            <person name="Mehta T."/>
            <person name="Montmayeur A."/>
            <person name="Murphy C."/>
            <person name="Neiman D."/>
            <person name="Pearson M."/>
            <person name="Priest M."/>
            <person name="Roberts A."/>
            <person name="Saif S."/>
            <person name="Shea T."/>
            <person name="Shenoy N."/>
            <person name="Sisk P."/>
            <person name="Stolte C."/>
            <person name="Sykes S."/>
            <person name="Yandava C."/>
            <person name="Wortman J."/>
            <person name="Nusbaum C."/>
            <person name="Birren B."/>
        </authorList>
    </citation>
    <scope>NUCLEOTIDE SEQUENCE</scope>
    <source>
        <strain evidence="2">R3-111a-1</strain>
    </source>
</reference>
<organism evidence="2">
    <name type="scientific">Gaeumannomyces tritici (strain R3-111a-1)</name>
    <name type="common">Wheat and barley take-all root rot fungus</name>
    <name type="synonym">Gaeumannomyces graminis var. tritici</name>
    <dbReference type="NCBI Taxonomy" id="644352"/>
    <lineage>
        <taxon>Eukaryota</taxon>
        <taxon>Fungi</taxon>
        <taxon>Dikarya</taxon>
        <taxon>Ascomycota</taxon>
        <taxon>Pezizomycotina</taxon>
        <taxon>Sordariomycetes</taxon>
        <taxon>Sordariomycetidae</taxon>
        <taxon>Magnaporthales</taxon>
        <taxon>Magnaporthaceae</taxon>
        <taxon>Gaeumannomyces</taxon>
    </lineage>
</organism>
<keyword evidence="4" id="KW-1185">Reference proteome</keyword>
<reference evidence="3" key="4">
    <citation type="journal article" date="2015" name="G3 (Bethesda)">
        <title>Genome sequences of three phytopathogenic species of the Magnaporthaceae family of fungi.</title>
        <authorList>
            <person name="Okagaki L.H."/>
            <person name="Nunes C.C."/>
            <person name="Sailsbery J."/>
            <person name="Clay B."/>
            <person name="Brown D."/>
            <person name="John T."/>
            <person name="Oh Y."/>
            <person name="Young N."/>
            <person name="Fitzgerald M."/>
            <person name="Haas B.J."/>
            <person name="Zeng Q."/>
            <person name="Young S."/>
            <person name="Adiconis X."/>
            <person name="Fan L."/>
            <person name="Levin J.Z."/>
            <person name="Mitchell T.K."/>
            <person name="Okubara P.A."/>
            <person name="Farman M.L."/>
            <person name="Kohn L.M."/>
            <person name="Birren B."/>
            <person name="Ma L.-J."/>
            <person name="Dean R.A."/>
        </authorList>
    </citation>
    <scope>NUCLEOTIDE SEQUENCE</scope>
    <source>
        <strain evidence="3">R3-111a-1</strain>
    </source>
</reference>
<evidence type="ECO:0000256" key="1">
    <source>
        <dbReference type="SAM" id="MobiDB-lite"/>
    </source>
</evidence>
<feature type="compositionally biased region" description="Low complexity" evidence="1">
    <location>
        <begin position="64"/>
        <end position="80"/>
    </location>
</feature>
<reference evidence="3" key="5">
    <citation type="submission" date="2018-04" db="UniProtKB">
        <authorList>
            <consortium name="EnsemblFungi"/>
        </authorList>
    </citation>
    <scope>IDENTIFICATION</scope>
    <source>
        <strain evidence="3">R3-111a-1</strain>
    </source>
</reference>
<sequence length="112" mass="11982">MMCEGSIVGPLGTGKFRIPREELLALARSAACMAQTFHAVAAAFPGDHKRLPAGESRVRSPQTSGGVQRRLVQQQQSSRVPAVCKMHHPVGGRPVGTQSRFQILAPEWAAPA</sequence>
<evidence type="ECO:0000313" key="2">
    <source>
        <dbReference type="EMBL" id="EJT74805.1"/>
    </source>
</evidence>
<dbReference type="EMBL" id="GL385398">
    <property type="protein sequence ID" value="EJT74805.1"/>
    <property type="molecule type" value="Genomic_DNA"/>
</dbReference>
<evidence type="ECO:0000313" key="3">
    <source>
        <dbReference type="EnsemblFungi" id="EJT74805"/>
    </source>
</evidence>
<dbReference type="EnsemblFungi" id="EJT74805">
    <property type="protein sequence ID" value="EJT74805"/>
    <property type="gene ID" value="GGTG_08643"/>
</dbReference>
<reference evidence="4" key="1">
    <citation type="submission" date="2010-07" db="EMBL/GenBank/DDBJ databases">
        <title>The genome sequence of Gaeumannomyces graminis var. tritici strain R3-111a-1.</title>
        <authorList>
            <consortium name="The Broad Institute Genome Sequencing Platform"/>
            <person name="Ma L.-J."/>
            <person name="Dead R."/>
            <person name="Young S."/>
            <person name="Zeng Q."/>
            <person name="Koehrsen M."/>
            <person name="Alvarado L."/>
            <person name="Berlin A."/>
            <person name="Chapman S.B."/>
            <person name="Chen Z."/>
            <person name="Freedman E."/>
            <person name="Gellesch M."/>
            <person name="Goldberg J."/>
            <person name="Griggs A."/>
            <person name="Gujja S."/>
            <person name="Heilman E.R."/>
            <person name="Heiman D."/>
            <person name="Hepburn T."/>
            <person name="Howarth C."/>
            <person name="Jen D."/>
            <person name="Larson L."/>
            <person name="Mehta T."/>
            <person name="Neiman D."/>
            <person name="Pearson M."/>
            <person name="Roberts A."/>
            <person name="Saif S."/>
            <person name="Shea T."/>
            <person name="Shenoy N."/>
            <person name="Sisk P."/>
            <person name="Stolte C."/>
            <person name="Sykes S."/>
            <person name="Walk T."/>
            <person name="White J."/>
            <person name="Yandava C."/>
            <person name="Haas B."/>
            <person name="Nusbaum C."/>
            <person name="Birren B."/>
        </authorList>
    </citation>
    <scope>NUCLEOTIDE SEQUENCE [LARGE SCALE GENOMIC DNA]</scope>
    <source>
        <strain evidence="4">R3-111a-1</strain>
    </source>
</reference>
<name>J3P557_GAET3</name>
<dbReference type="GeneID" id="20349101"/>
<gene>
    <name evidence="3" type="primary">20349101</name>
    <name evidence="2" type="ORF">GGTG_08643</name>
</gene>
<feature type="compositionally biased region" description="Basic and acidic residues" evidence="1">
    <location>
        <begin position="48"/>
        <end position="58"/>
    </location>
</feature>
<dbReference type="Proteomes" id="UP000006039">
    <property type="component" value="Unassembled WGS sequence"/>
</dbReference>
<dbReference type="AlphaFoldDB" id="J3P557"/>
<dbReference type="VEuPathDB" id="FungiDB:GGTG_08643"/>
<dbReference type="HOGENOM" id="CLU_2146033_0_0_1"/>
<protein>
    <submittedName>
        <fullName evidence="2 3">Uncharacterized protein</fullName>
    </submittedName>
</protein>